<evidence type="ECO:0000259" key="2">
    <source>
        <dbReference type="PROSITE" id="PS51915"/>
    </source>
</evidence>
<dbReference type="InterPro" id="IPR055303">
    <property type="entry name" value="ATMIN"/>
</dbReference>
<organism evidence="3 4">
    <name type="scientific">Bicyclus anynana</name>
    <name type="common">Squinting bush brown butterfly</name>
    <dbReference type="NCBI Taxonomy" id="110368"/>
    <lineage>
        <taxon>Eukaryota</taxon>
        <taxon>Metazoa</taxon>
        <taxon>Ecdysozoa</taxon>
        <taxon>Arthropoda</taxon>
        <taxon>Hexapoda</taxon>
        <taxon>Insecta</taxon>
        <taxon>Pterygota</taxon>
        <taxon>Neoptera</taxon>
        <taxon>Endopterygota</taxon>
        <taxon>Lepidoptera</taxon>
        <taxon>Glossata</taxon>
        <taxon>Ditrysia</taxon>
        <taxon>Papilionoidea</taxon>
        <taxon>Nymphalidae</taxon>
        <taxon>Satyrinae</taxon>
        <taxon>Satyrini</taxon>
        <taxon>Mycalesina</taxon>
        <taxon>Bicyclus</taxon>
    </lineage>
</organism>
<dbReference type="GO" id="GO:0000981">
    <property type="term" value="F:DNA-binding transcription factor activity, RNA polymerase II-specific"/>
    <property type="evidence" value="ECO:0007669"/>
    <property type="project" value="TreeGrafter"/>
</dbReference>
<dbReference type="SMART" id="SM00868">
    <property type="entry name" value="zf-AD"/>
    <property type="match status" value="1"/>
</dbReference>
<keyword evidence="1" id="KW-0862">Zinc</keyword>
<gene>
    <name evidence="4" type="primary">LOC112051223</name>
</gene>
<dbReference type="PANTHER" id="PTHR46664">
    <property type="entry name" value="ATM INTERACTOR"/>
    <property type="match status" value="1"/>
</dbReference>
<sequence length="451" mass="51990">MSSTVSIEDLCATDLSLICRGCLATSGKMKNMVEWGLTDEFYRLTNIQVNTLDNPSLLLCLQCEDILYKSRSFKVMCQTSDQMLKNAIEMKQSKESDWANIKSNSSISHDNIIHTELTNDCITIKITAPNMDQKLHLPCHYCPHQCLKKTDLMSHITKVHSMSQLLTIVTKYYCHIQYCAYHINSDKEKHFNSRKHLNQHILKVHGEKVNCLECNLSFHNDVSYKKHLKTCNITHICNVCGTQFNTNEKMLVHLMRKHPEHHRRYKDEKCRKRCSEKEIDSKRVKKEKTQDYDKEYFCDSPKRSFATQTLEHIKNDVTLSSWQTKKDEISTQTVFEDLLSLKSTMSEEETIFSDSVSLSDIQTQTLPLEFGLSRSNKETITSETQSPDLSIKETQTCVCLYDSKPNFRCIDSVSSSPSTFSILTSTETQTLDDFLSFSSAETQTCFDDKEL</sequence>
<dbReference type="PROSITE" id="PS00028">
    <property type="entry name" value="ZINC_FINGER_C2H2_1"/>
    <property type="match status" value="2"/>
</dbReference>
<feature type="binding site" evidence="1">
    <location>
        <position position="22"/>
    </location>
    <ligand>
        <name>Zn(2+)</name>
        <dbReference type="ChEBI" id="CHEBI:29105"/>
    </ligand>
</feature>
<feature type="binding site" evidence="1">
    <location>
        <position position="60"/>
    </location>
    <ligand>
        <name>Zn(2+)</name>
        <dbReference type="ChEBI" id="CHEBI:29105"/>
    </ligand>
</feature>
<dbReference type="InterPro" id="IPR013087">
    <property type="entry name" value="Znf_C2H2_type"/>
</dbReference>
<dbReference type="SUPFAM" id="SSF57716">
    <property type="entry name" value="Glucocorticoid receptor-like (DNA-binding domain)"/>
    <property type="match status" value="1"/>
</dbReference>
<name>A0A6J1NCP1_BICAN</name>
<dbReference type="Gene3D" id="3.30.160.60">
    <property type="entry name" value="Classic Zinc Finger"/>
    <property type="match status" value="1"/>
</dbReference>
<dbReference type="GO" id="GO:0008270">
    <property type="term" value="F:zinc ion binding"/>
    <property type="evidence" value="ECO:0007669"/>
    <property type="project" value="UniProtKB-UniRule"/>
</dbReference>
<protein>
    <submittedName>
        <fullName evidence="4">Uncharacterized protein LOC112051223</fullName>
    </submittedName>
</protein>
<dbReference type="SMART" id="SM00355">
    <property type="entry name" value="ZnF_C2H2"/>
    <property type="match status" value="4"/>
</dbReference>
<proteinExistence type="predicted"/>
<dbReference type="AlphaFoldDB" id="A0A6J1NCP1"/>
<evidence type="ECO:0000256" key="1">
    <source>
        <dbReference type="PROSITE-ProRule" id="PRU01263"/>
    </source>
</evidence>
<dbReference type="GO" id="GO:0045944">
    <property type="term" value="P:positive regulation of transcription by RNA polymerase II"/>
    <property type="evidence" value="ECO:0007669"/>
    <property type="project" value="InterPro"/>
</dbReference>
<keyword evidence="1" id="KW-0479">Metal-binding</keyword>
<dbReference type="GO" id="GO:0005634">
    <property type="term" value="C:nucleus"/>
    <property type="evidence" value="ECO:0007669"/>
    <property type="project" value="InterPro"/>
</dbReference>
<dbReference type="GO" id="GO:0000976">
    <property type="term" value="F:transcription cis-regulatory region binding"/>
    <property type="evidence" value="ECO:0007669"/>
    <property type="project" value="InterPro"/>
</dbReference>
<dbReference type="PROSITE" id="PS51915">
    <property type="entry name" value="ZAD"/>
    <property type="match status" value="1"/>
</dbReference>
<accession>A0A6J1NCP1</accession>
<dbReference type="KEGG" id="bany:112051223"/>
<dbReference type="Proteomes" id="UP001652582">
    <property type="component" value="Chromosome 27"/>
</dbReference>
<feature type="binding site" evidence="1">
    <location>
        <position position="63"/>
    </location>
    <ligand>
        <name>Zn(2+)</name>
        <dbReference type="ChEBI" id="CHEBI:29105"/>
    </ligand>
</feature>
<dbReference type="PANTHER" id="PTHR46664:SF1">
    <property type="entry name" value="ATM INTERACTOR"/>
    <property type="match status" value="1"/>
</dbReference>
<keyword evidence="3" id="KW-1185">Reference proteome</keyword>
<evidence type="ECO:0000313" key="3">
    <source>
        <dbReference type="Proteomes" id="UP001652582"/>
    </source>
</evidence>
<dbReference type="GeneID" id="112051223"/>
<dbReference type="OrthoDB" id="6354171at2759"/>
<keyword evidence="1" id="KW-0863">Zinc-finger</keyword>
<feature type="domain" description="ZAD" evidence="2">
    <location>
        <begin position="17"/>
        <end position="87"/>
    </location>
</feature>
<reference evidence="4" key="1">
    <citation type="submission" date="2025-08" db="UniProtKB">
        <authorList>
            <consortium name="RefSeq"/>
        </authorList>
    </citation>
    <scope>IDENTIFICATION</scope>
</reference>
<feature type="binding site" evidence="1">
    <location>
        <position position="19"/>
    </location>
    <ligand>
        <name>Zn(2+)</name>
        <dbReference type="ChEBI" id="CHEBI:29105"/>
    </ligand>
</feature>
<dbReference type="RefSeq" id="XP_023945540.1">
    <property type="nucleotide sequence ID" value="XM_024089772.2"/>
</dbReference>
<dbReference type="InterPro" id="IPR012934">
    <property type="entry name" value="Znf_AD"/>
</dbReference>
<evidence type="ECO:0000313" key="4">
    <source>
        <dbReference type="RefSeq" id="XP_023945540.1"/>
    </source>
</evidence>